<dbReference type="PROSITE" id="PS50893">
    <property type="entry name" value="ABC_TRANSPORTER_2"/>
    <property type="match status" value="1"/>
</dbReference>
<evidence type="ECO:0000313" key="7">
    <source>
        <dbReference type="Proteomes" id="UP001523565"/>
    </source>
</evidence>
<keyword evidence="3" id="KW-0547">Nucleotide-binding</keyword>
<name>A0ABT1EGG4_9FIRM</name>
<dbReference type="InterPro" id="IPR050763">
    <property type="entry name" value="ABC_transporter_ATP-binding"/>
</dbReference>
<sequence length="308" mass="34338">MVAIEASNLSKVYDTGKEALKNLDFSLHQGEVFGFLGPNGAGKTTTIKLLTGLLTPSTGKSQILGVDPSAEPAKLHGFCGIMTEHAQMYNLLSGYENLLFYGEVFGLEKEMAKARALQLLERLELTDAMYQKLGTYSTGMRQRLSLARALLHSPQMLFLDEPTSGLDPESIWRVNDLIKEMAKDEGITVFLCTHQLRYAQEVCSTYGLIAEGELLAKGNLRELRALTMDALTLELKAENIPLTENSHLEKVAENRYEMKISEVEEIPAIVQRLARNGTSIYEVRALEQSLEDIYFALIKRKGEGHDHL</sequence>
<comment type="similarity">
    <text evidence="1">Belongs to the ABC transporter superfamily.</text>
</comment>
<keyword evidence="2" id="KW-0813">Transport</keyword>
<gene>
    <name evidence="6" type="ORF">NK118_05975</name>
</gene>
<evidence type="ECO:0000256" key="4">
    <source>
        <dbReference type="ARBA" id="ARBA00022840"/>
    </source>
</evidence>
<dbReference type="Gene3D" id="3.40.50.300">
    <property type="entry name" value="P-loop containing nucleotide triphosphate hydrolases"/>
    <property type="match status" value="1"/>
</dbReference>
<feature type="domain" description="ABC transporter" evidence="5">
    <location>
        <begin position="4"/>
        <end position="236"/>
    </location>
</feature>
<dbReference type="InterPro" id="IPR003439">
    <property type="entry name" value="ABC_transporter-like_ATP-bd"/>
</dbReference>
<evidence type="ECO:0000259" key="5">
    <source>
        <dbReference type="PROSITE" id="PS50893"/>
    </source>
</evidence>
<dbReference type="EMBL" id="JAMZFV010000006">
    <property type="protein sequence ID" value="MCP1109800.1"/>
    <property type="molecule type" value="Genomic_DNA"/>
</dbReference>
<organism evidence="6 7">
    <name type="scientific">Ohessyouella blattaphilus</name>
    <dbReference type="NCBI Taxonomy" id="2949333"/>
    <lineage>
        <taxon>Bacteria</taxon>
        <taxon>Bacillati</taxon>
        <taxon>Bacillota</taxon>
        <taxon>Clostridia</taxon>
        <taxon>Lachnospirales</taxon>
        <taxon>Lachnospiraceae</taxon>
        <taxon>Ohessyouella</taxon>
    </lineage>
</organism>
<dbReference type="GO" id="GO:0005524">
    <property type="term" value="F:ATP binding"/>
    <property type="evidence" value="ECO:0007669"/>
    <property type="project" value="UniProtKB-KW"/>
</dbReference>
<dbReference type="Pfam" id="PF00005">
    <property type="entry name" value="ABC_tran"/>
    <property type="match status" value="1"/>
</dbReference>
<comment type="caution">
    <text evidence="6">The sequence shown here is derived from an EMBL/GenBank/DDBJ whole genome shotgun (WGS) entry which is preliminary data.</text>
</comment>
<proteinExistence type="inferred from homology"/>
<dbReference type="SMART" id="SM00382">
    <property type="entry name" value="AAA"/>
    <property type="match status" value="1"/>
</dbReference>
<accession>A0ABT1EGG4</accession>
<dbReference type="SUPFAM" id="SSF52540">
    <property type="entry name" value="P-loop containing nucleoside triphosphate hydrolases"/>
    <property type="match status" value="1"/>
</dbReference>
<reference evidence="6 7" key="1">
    <citation type="journal article" date="2022" name="Genome Biol. Evol.">
        <title>Host diet, physiology and behaviors set the stage for Lachnospiraceae cladogenesis.</title>
        <authorList>
            <person name="Vera-Ponce De Leon A."/>
            <person name="Schneider M."/>
            <person name="Jahnes B.C."/>
            <person name="Sadowski V."/>
            <person name="Camuy-Velez L.A."/>
            <person name="Duan J."/>
            <person name="Sabree Z.L."/>
        </authorList>
    </citation>
    <scope>NUCLEOTIDE SEQUENCE [LARGE SCALE GENOMIC DNA]</scope>
    <source>
        <strain evidence="6 7">PAL227</strain>
    </source>
</reference>
<dbReference type="InterPro" id="IPR027417">
    <property type="entry name" value="P-loop_NTPase"/>
</dbReference>
<dbReference type="InterPro" id="IPR003593">
    <property type="entry name" value="AAA+_ATPase"/>
</dbReference>
<dbReference type="Proteomes" id="UP001523565">
    <property type="component" value="Unassembled WGS sequence"/>
</dbReference>
<evidence type="ECO:0000256" key="2">
    <source>
        <dbReference type="ARBA" id="ARBA00022448"/>
    </source>
</evidence>
<keyword evidence="4 6" id="KW-0067">ATP-binding</keyword>
<dbReference type="PANTHER" id="PTHR42711">
    <property type="entry name" value="ABC TRANSPORTER ATP-BINDING PROTEIN"/>
    <property type="match status" value="1"/>
</dbReference>
<dbReference type="PANTHER" id="PTHR42711:SF5">
    <property type="entry name" value="ABC TRANSPORTER ATP-BINDING PROTEIN NATA"/>
    <property type="match status" value="1"/>
</dbReference>
<evidence type="ECO:0000313" key="6">
    <source>
        <dbReference type="EMBL" id="MCP1109800.1"/>
    </source>
</evidence>
<dbReference type="RefSeq" id="WP_262068681.1">
    <property type="nucleotide sequence ID" value="NZ_JAMXOC010000006.1"/>
</dbReference>
<protein>
    <submittedName>
        <fullName evidence="6">ABC transporter ATP-binding protein</fullName>
    </submittedName>
</protein>
<evidence type="ECO:0000256" key="3">
    <source>
        <dbReference type="ARBA" id="ARBA00022741"/>
    </source>
</evidence>
<evidence type="ECO:0000256" key="1">
    <source>
        <dbReference type="ARBA" id="ARBA00005417"/>
    </source>
</evidence>
<keyword evidence="7" id="KW-1185">Reference proteome</keyword>